<dbReference type="Gramene" id="Bo4g111180.1">
    <property type="protein sequence ID" value="Bo4g111180.1"/>
    <property type="gene ID" value="Bo4g111180"/>
</dbReference>
<dbReference type="OMA" id="TACKIRS"/>
<evidence type="ECO:0000313" key="2">
    <source>
        <dbReference type="EnsemblPlants" id="Bo4g111180.1"/>
    </source>
</evidence>
<evidence type="ECO:0000313" key="3">
    <source>
        <dbReference type="Proteomes" id="UP000032141"/>
    </source>
</evidence>
<dbReference type="EnsemblPlants" id="Bo4g111180.1">
    <property type="protein sequence ID" value="Bo4g111180.1"/>
    <property type="gene ID" value="Bo4g111180"/>
</dbReference>
<proteinExistence type="predicted"/>
<protein>
    <submittedName>
        <fullName evidence="2">Uncharacterized protein</fullName>
    </submittedName>
</protein>
<dbReference type="AlphaFoldDB" id="A0A0D3BXA2"/>
<reference evidence="2 3" key="1">
    <citation type="journal article" date="2014" name="Genome Biol.">
        <title>Transcriptome and methylome profiling reveals relics of genome dominance in the mesopolyploid Brassica oleracea.</title>
        <authorList>
            <person name="Parkin I.A."/>
            <person name="Koh C."/>
            <person name="Tang H."/>
            <person name="Robinson S.J."/>
            <person name="Kagale S."/>
            <person name="Clarke W.E."/>
            <person name="Town C.D."/>
            <person name="Nixon J."/>
            <person name="Krishnakumar V."/>
            <person name="Bidwell S.L."/>
            <person name="Denoeud F."/>
            <person name="Belcram H."/>
            <person name="Links M.G."/>
            <person name="Just J."/>
            <person name="Clarke C."/>
            <person name="Bender T."/>
            <person name="Huebert T."/>
            <person name="Mason A.S."/>
            <person name="Pires J.C."/>
            <person name="Barker G."/>
            <person name="Moore J."/>
            <person name="Walley P.G."/>
            <person name="Manoli S."/>
            <person name="Batley J."/>
            <person name="Edwards D."/>
            <person name="Nelson M.N."/>
            <person name="Wang X."/>
            <person name="Paterson A.H."/>
            <person name="King G."/>
            <person name="Bancroft I."/>
            <person name="Chalhoub B."/>
            <person name="Sharpe A.G."/>
        </authorList>
    </citation>
    <scope>NUCLEOTIDE SEQUENCE</scope>
    <source>
        <strain evidence="2 3">cv. TO1000</strain>
    </source>
</reference>
<organism evidence="2 3">
    <name type="scientific">Brassica oleracea var. oleracea</name>
    <dbReference type="NCBI Taxonomy" id="109376"/>
    <lineage>
        <taxon>Eukaryota</taxon>
        <taxon>Viridiplantae</taxon>
        <taxon>Streptophyta</taxon>
        <taxon>Embryophyta</taxon>
        <taxon>Tracheophyta</taxon>
        <taxon>Spermatophyta</taxon>
        <taxon>Magnoliopsida</taxon>
        <taxon>eudicotyledons</taxon>
        <taxon>Gunneridae</taxon>
        <taxon>Pentapetalae</taxon>
        <taxon>rosids</taxon>
        <taxon>malvids</taxon>
        <taxon>Brassicales</taxon>
        <taxon>Brassicaceae</taxon>
        <taxon>Brassiceae</taxon>
        <taxon>Brassica</taxon>
    </lineage>
</organism>
<evidence type="ECO:0000256" key="1">
    <source>
        <dbReference type="SAM" id="MobiDB-lite"/>
    </source>
</evidence>
<dbReference type="Proteomes" id="UP000032141">
    <property type="component" value="Chromosome C4"/>
</dbReference>
<keyword evidence="3" id="KW-1185">Reference proteome</keyword>
<dbReference type="HOGENOM" id="CLU_2999256_0_0_1"/>
<reference evidence="2" key="2">
    <citation type="submission" date="2015-03" db="UniProtKB">
        <authorList>
            <consortium name="EnsemblPlants"/>
        </authorList>
    </citation>
    <scope>IDENTIFICATION</scope>
</reference>
<sequence length="57" mass="6862">MEEVKEEKPIGNQQVQGEDRHGDTACKIRSLPSRHRHGSVIWQHYEDGFIKRHYYKR</sequence>
<name>A0A0D3BXA2_BRAOL</name>
<feature type="region of interest" description="Disordered" evidence="1">
    <location>
        <begin position="1"/>
        <end position="24"/>
    </location>
</feature>
<accession>A0A0D3BXA2</accession>